<gene>
    <name evidence="1" type="ORF">BHC57_04270</name>
</gene>
<evidence type="ECO:0000313" key="1">
    <source>
        <dbReference type="EMBL" id="PIT60336.1"/>
    </source>
</evidence>
<protein>
    <recommendedName>
        <fullName evidence="3">Zinc ABC transporter substrate-binding protein</fullName>
    </recommendedName>
</protein>
<comment type="caution">
    <text evidence="1">The sequence shown here is derived from an EMBL/GenBank/DDBJ whole genome shotgun (WGS) entry which is preliminary data.</text>
</comment>
<evidence type="ECO:0000313" key="2">
    <source>
        <dbReference type="Proteomes" id="UP000230463"/>
    </source>
</evidence>
<name>A0A855G8L3_9NEIS</name>
<sequence length="111" mass="12871">MTDKIMIYARILHTALYTIRNAQSRNPFVKARDKSSYFEAELAHTLPWNIVGANSCIDSKDIYFLNFNAKYYYDNCNSDLSVAYVAQVESIQKLFALVPPELRKELRWNGP</sequence>
<dbReference type="Proteomes" id="UP000230463">
    <property type="component" value="Unassembled WGS sequence"/>
</dbReference>
<dbReference type="AlphaFoldDB" id="A0A855G8L3"/>
<accession>A0A855G8L3</accession>
<organism evidence="1 2">
    <name type="scientific">Snodgrassella alvi</name>
    <dbReference type="NCBI Taxonomy" id="1196083"/>
    <lineage>
        <taxon>Bacteria</taxon>
        <taxon>Pseudomonadati</taxon>
        <taxon>Pseudomonadota</taxon>
        <taxon>Betaproteobacteria</taxon>
        <taxon>Neisseriales</taxon>
        <taxon>Neisseriaceae</taxon>
        <taxon>Snodgrassella</taxon>
    </lineage>
</organism>
<evidence type="ECO:0008006" key="3">
    <source>
        <dbReference type="Google" id="ProtNLM"/>
    </source>
</evidence>
<proteinExistence type="predicted"/>
<reference evidence="1 2" key="1">
    <citation type="journal article" date="2017" name="MBio">
        <title>Type VI secretion-mediated competition in the bee gut microbiome.</title>
        <authorList>
            <person name="Steele M.I."/>
            <person name="Kwong W.K."/>
            <person name="Powell J.E."/>
            <person name="Whiteley M."/>
            <person name="Moran N.A."/>
        </authorList>
    </citation>
    <scope>NUCLEOTIDE SEQUENCE [LARGE SCALE GENOMIC DNA]</scope>
    <source>
        <strain evidence="1 2">HK3</strain>
    </source>
</reference>
<dbReference type="RefSeq" id="WP_100123504.1">
    <property type="nucleotide sequence ID" value="NZ_MEIO01000059.1"/>
</dbReference>
<dbReference type="EMBL" id="MEIU01000054">
    <property type="protein sequence ID" value="PIT60336.1"/>
    <property type="molecule type" value="Genomic_DNA"/>
</dbReference>